<sequence>MRSRNGKRLAALVAGLVALATAGAGQAVADTVADPAGLPFVALGSSFAAGPGIKPTQAGTAASDCERSNDNYANQLGRDLGANLTDVSCSSATTNNVLVTGQHGQPAQINAVQSGTKLVTLTIGGNDVGYVGSLIQDAQCTARNTNTPDNIPACSKNPSGNYDAMKGNIKNVIAEIRSRAGADVRVLLFTYFKILPDFGSITPLDSTHLCANVPLTSAQWSTISAAGTEVNKKIREAARESTGTTVIDMEAESTATDRHDVCAADSWIFDYSAPSGKWHPTEEGMGRAAQLVKSTLVTLGLTAYGSATSGFDGKCLSVKGGSSDPGTPVRVYPCSDIAAQKWAWTPASGGSLRAVKSCVTVTAVPAANGTLVEMDPCSGARTQRWTRNGADGLRNPQSGLCLTAPADGGTGQLFLSTCTGSATQRWGTPA</sequence>
<dbReference type="InterPro" id="IPR000772">
    <property type="entry name" value="Ricin_B_lectin"/>
</dbReference>
<dbReference type="SUPFAM" id="SSF50370">
    <property type="entry name" value="Ricin B-like lectins"/>
    <property type="match status" value="1"/>
</dbReference>
<dbReference type="RefSeq" id="WP_075973743.1">
    <property type="nucleotide sequence ID" value="NZ_MKQR01000007.1"/>
</dbReference>
<keyword evidence="6" id="KW-1185">Reference proteome</keyword>
<dbReference type="InterPro" id="IPR013830">
    <property type="entry name" value="SGNH_hydro"/>
</dbReference>
<keyword evidence="3" id="KW-0732">Signal</keyword>
<feature type="active site" description="Nucleophile" evidence="1">
    <location>
        <position position="46"/>
    </location>
</feature>
<feature type="domain" description="Ricin B lectin" evidence="4">
    <location>
        <begin position="302"/>
        <end position="429"/>
    </location>
</feature>
<dbReference type="PROSITE" id="PS50231">
    <property type="entry name" value="RICIN_B_LECTIN"/>
    <property type="match status" value="1"/>
</dbReference>
<name>A0A1Q9LQU2_9PSEU</name>
<evidence type="ECO:0000313" key="6">
    <source>
        <dbReference type="Proteomes" id="UP000186040"/>
    </source>
</evidence>
<dbReference type="Pfam" id="PF13472">
    <property type="entry name" value="Lipase_GDSL_2"/>
    <property type="match status" value="1"/>
</dbReference>
<feature type="disulfide bond" evidence="2">
    <location>
        <begin position="65"/>
        <end position="89"/>
    </location>
</feature>
<feature type="signal peptide" evidence="3">
    <location>
        <begin position="1"/>
        <end position="29"/>
    </location>
</feature>
<dbReference type="InterPro" id="IPR035992">
    <property type="entry name" value="Ricin_B-like_lectins"/>
</dbReference>
<dbReference type="SMART" id="SM00458">
    <property type="entry name" value="RICIN"/>
    <property type="match status" value="1"/>
</dbReference>
<evidence type="ECO:0000256" key="3">
    <source>
        <dbReference type="SAM" id="SignalP"/>
    </source>
</evidence>
<evidence type="ECO:0000313" key="5">
    <source>
        <dbReference type="EMBL" id="OLR94361.1"/>
    </source>
</evidence>
<dbReference type="OrthoDB" id="5503950at2"/>
<dbReference type="EMBL" id="MKQR01000007">
    <property type="protein sequence ID" value="OLR94361.1"/>
    <property type="molecule type" value="Genomic_DNA"/>
</dbReference>
<reference evidence="5 6" key="1">
    <citation type="submission" date="2016-10" db="EMBL/GenBank/DDBJ databases">
        <title>The Draft Genome Sequence of Actinokineospora bangkokensis 44EHWT reveals the biosynthetic pathway of antifungal compounds Thailandins with unusual extender unit butylmalonyl-CoA.</title>
        <authorList>
            <person name="Greule A."/>
            <person name="Intra B."/>
            <person name="Flemming S."/>
            <person name="Rommel M.G."/>
            <person name="Panbangred W."/>
            <person name="Bechthold A."/>
        </authorList>
    </citation>
    <scope>NUCLEOTIDE SEQUENCE [LARGE SCALE GENOMIC DNA]</scope>
    <source>
        <strain evidence="5 6">44EHW</strain>
    </source>
</reference>
<dbReference type="CDD" id="cd00161">
    <property type="entry name" value="beta-trefoil_Ricin-like"/>
    <property type="match status" value="1"/>
</dbReference>
<dbReference type="PANTHER" id="PTHR37981:SF1">
    <property type="entry name" value="SGNH HYDROLASE-TYPE ESTERASE DOMAIN-CONTAINING PROTEIN"/>
    <property type="match status" value="1"/>
</dbReference>
<dbReference type="Gene3D" id="2.80.10.50">
    <property type="match status" value="1"/>
</dbReference>
<dbReference type="CDD" id="cd01823">
    <property type="entry name" value="SEST_like"/>
    <property type="match status" value="1"/>
</dbReference>
<gene>
    <name evidence="5" type="ORF">BJP25_11385</name>
</gene>
<evidence type="ECO:0000256" key="2">
    <source>
        <dbReference type="PIRSR" id="PIRSR637460-2"/>
    </source>
</evidence>
<accession>A0A1Q9LQU2</accession>
<comment type="caution">
    <text evidence="5">The sequence shown here is derived from an EMBL/GenBank/DDBJ whole genome shotgun (WGS) entry which is preliminary data.</text>
</comment>
<keyword evidence="2" id="KW-1015">Disulfide bond</keyword>
<dbReference type="Proteomes" id="UP000186040">
    <property type="component" value="Unassembled WGS sequence"/>
</dbReference>
<proteinExistence type="predicted"/>
<dbReference type="AlphaFoldDB" id="A0A1Q9LQU2"/>
<protein>
    <recommendedName>
        <fullName evidence="4">Ricin B lectin domain-containing protein</fullName>
    </recommendedName>
</protein>
<dbReference type="InterPro" id="IPR037460">
    <property type="entry name" value="SEST-like"/>
</dbReference>
<organism evidence="5 6">
    <name type="scientific">Actinokineospora bangkokensis</name>
    <dbReference type="NCBI Taxonomy" id="1193682"/>
    <lineage>
        <taxon>Bacteria</taxon>
        <taxon>Bacillati</taxon>
        <taxon>Actinomycetota</taxon>
        <taxon>Actinomycetes</taxon>
        <taxon>Pseudonocardiales</taxon>
        <taxon>Pseudonocardiaceae</taxon>
        <taxon>Actinokineospora</taxon>
    </lineage>
</organism>
<dbReference type="Gene3D" id="3.40.50.1110">
    <property type="entry name" value="SGNH hydrolase"/>
    <property type="match status" value="1"/>
</dbReference>
<feature type="disulfide bond" evidence="2">
    <location>
        <begin position="210"/>
        <end position="262"/>
    </location>
</feature>
<feature type="disulfide bond" evidence="2">
    <location>
        <begin position="140"/>
        <end position="154"/>
    </location>
</feature>
<dbReference type="InterPro" id="IPR036514">
    <property type="entry name" value="SGNH_hydro_sf"/>
</dbReference>
<dbReference type="PANTHER" id="PTHR37981">
    <property type="entry name" value="LIPASE 2"/>
    <property type="match status" value="1"/>
</dbReference>
<evidence type="ECO:0000259" key="4">
    <source>
        <dbReference type="SMART" id="SM00458"/>
    </source>
</evidence>
<evidence type="ECO:0000256" key="1">
    <source>
        <dbReference type="PIRSR" id="PIRSR637460-1"/>
    </source>
</evidence>
<dbReference type="STRING" id="1193682.BJP25_11385"/>
<dbReference type="GO" id="GO:0019433">
    <property type="term" value="P:triglyceride catabolic process"/>
    <property type="evidence" value="ECO:0007669"/>
    <property type="project" value="TreeGrafter"/>
</dbReference>
<dbReference type="SUPFAM" id="SSF52266">
    <property type="entry name" value="SGNH hydrolase"/>
    <property type="match status" value="1"/>
</dbReference>
<feature type="chain" id="PRO_5013271722" description="Ricin B lectin domain-containing protein" evidence="3">
    <location>
        <begin position="30"/>
        <end position="430"/>
    </location>
</feature>
<dbReference type="GO" id="GO:0004806">
    <property type="term" value="F:triacylglycerol lipase activity"/>
    <property type="evidence" value="ECO:0007669"/>
    <property type="project" value="TreeGrafter"/>
</dbReference>
<dbReference type="Pfam" id="PF00652">
    <property type="entry name" value="Ricin_B_lectin"/>
    <property type="match status" value="1"/>
</dbReference>
<feature type="active site" evidence="1">
    <location>
        <position position="279"/>
    </location>
</feature>